<evidence type="ECO:0000256" key="1">
    <source>
        <dbReference type="SAM" id="MobiDB-lite"/>
    </source>
</evidence>
<protein>
    <submittedName>
        <fullName evidence="2">Uncharacterized protein</fullName>
    </submittedName>
</protein>
<dbReference type="AlphaFoldDB" id="A0A387H4D9"/>
<name>A0A387H4D9_9ACTN</name>
<accession>A0A387H4D9</accession>
<evidence type="ECO:0000313" key="3">
    <source>
        <dbReference type="Proteomes" id="UP000271554"/>
    </source>
</evidence>
<gene>
    <name evidence="2" type="ORF">DWB77_00341</name>
</gene>
<organism evidence="2 3">
    <name type="scientific">Streptomyces hundungensis</name>
    <dbReference type="NCBI Taxonomy" id="1077946"/>
    <lineage>
        <taxon>Bacteria</taxon>
        <taxon>Bacillati</taxon>
        <taxon>Actinomycetota</taxon>
        <taxon>Actinomycetes</taxon>
        <taxon>Kitasatosporales</taxon>
        <taxon>Streptomycetaceae</taxon>
        <taxon>Streptomyces</taxon>
    </lineage>
</organism>
<reference evidence="2 3" key="1">
    <citation type="submission" date="2018-10" db="EMBL/GenBank/DDBJ databases">
        <title>Relationship between Morphology and Antimicrobial Activity in Streptomyces.</title>
        <authorList>
            <person name="Kang H.J."/>
            <person name="Kim S.B."/>
        </authorList>
    </citation>
    <scope>NUCLEOTIDE SEQUENCE [LARGE SCALE GENOMIC DNA]</scope>
    <source>
        <strain evidence="2 3">BH38</strain>
    </source>
</reference>
<dbReference type="EMBL" id="CP032698">
    <property type="protein sequence ID" value="AYG78234.1"/>
    <property type="molecule type" value="Genomic_DNA"/>
</dbReference>
<sequence length="618" mass="68259">MPRNGGGWHGLTELEESVLDILGAVMTDQEIAVAGSEYRAAVRDLGGEVSLLPPVGTAKPVAEEFGLTDLMAHLPAMREENSGRANCAQVGLAAVAAGQPVDNTAFTVALGDVGFGATALTGPPPADPDRLNPTYKAQFQFESFTCSRAVGDQWGGWDEIFFTAAARSDKTTGGTYRSEEFGAVVEGHTRSFRADRKLVFDGPAAEFVVILVQVWEADQSPSDWYDKLFMALEAWLKRPIWVELTLTILKGITGVGGQIIDAVETVLQIFISLKEVLRGLFQNGDDLSCERMFLFDRHALGTLHSRKDTVWEFNGDGHHSLRVKYTGDRPVFPTGALEYVTWDPGLSIWSAPVTLGWESAAPPALCSFQGKLHCMYIRPGDRAVMWSVLEDGDWRVPVQVRNGWKSDYRPALAEYWGMLHAVHVALDGFLVVSRLNGDSWTAVDRPINISSDAPCLVRAFDQLHCIYRSAFTGDPRDLYYLTYDYPSGKWLPHAKEIRSVFTNDQVGAAGQTYLDHMVVAFHDRNQNGALRLMHRSTTETEFFVEAPPGWSTADDPGLASAPDGIWMAVRGDDGRIVAVRTTKRDHYYDKHDATHEPVMPGQPALANHSGVMHPMYRR</sequence>
<keyword evidence="3" id="KW-1185">Reference proteome</keyword>
<proteinExistence type="predicted"/>
<evidence type="ECO:0000313" key="2">
    <source>
        <dbReference type="EMBL" id="AYG78234.1"/>
    </source>
</evidence>
<dbReference type="KEGG" id="shun:DWB77_00341"/>
<dbReference type="SUPFAM" id="SSF89372">
    <property type="entry name" value="Fucose-specific lectin"/>
    <property type="match status" value="1"/>
</dbReference>
<dbReference type="Proteomes" id="UP000271554">
    <property type="component" value="Chromosome"/>
</dbReference>
<feature type="region of interest" description="Disordered" evidence="1">
    <location>
        <begin position="592"/>
        <end position="618"/>
    </location>
</feature>